<feature type="transmembrane region" description="Helical" evidence="4">
    <location>
        <begin position="410"/>
        <end position="432"/>
    </location>
</feature>
<dbReference type="PANTHER" id="PTHR43300">
    <property type="entry name" value="ACETYLTRANSFERASE"/>
    <property type="match status" value="1"/>
</dbReference>
<dbReference type="InterPro" id="IPR011004">
    <property type="entry name" value="Trimer_LpxA-like_sf"/>
</dbReference>
<evidence type="ECO:0000256" key="1">
    <source>
        <dbReference type="ARBA" id="ARBA00022450"/>
    </source>
</evidence>
<keyword evidence="1" id="KW-0596">Phosphopantetheine</keyword>
<dbReference type="NCBIfam" id="TIGR02353">
    <property type="entry name" value="NRPS_term_dom"/>
    <property type="match status" value="1"/>
</dbReference>
<reference evidence="6 7" key="1">
    <citation type="submission" date="2018-02" db="EMBL/GenBank/DDBJ databases">
        <title>Complete genome sequence of Streptomyces dengpaensis, the producer of angucyclines.</title>
        <authorList>
            <person name="Yumei L."/>
        </authorList>
    </citation>
    <scope>NUCLEOTIDE SEQUENCE [LARGE SCALE GENOMIC DNA]</scope>
    <source>
        <strain evidence="6 7">XZHG99</strain>
    </source>
</reference>
<feature type="transmembrane region" description="Helical" evidence="4">
    <location>
        <begin position="370"/>
        <end position="390"/>
    </location>
</feature>
<dbReference type="SUPFAM" id="SSF51161">
    <property type="entry name" value="Trimeric LpxA-like enzymes"/>
    <property type="match status" value="2"/>
</dbReference>
<dbReference type="InterPro" id="IPR036736">
    <property type="entry name" value="ACP-like_sf"/>
</dbReference>
<feature type="transmembrane region" description="Helical" evidence="4">
    <location>
        <begin position="654"/>
        <end position="676"/>
    </location>
</feature>
<evidence type="ECO:0000313" key="7">
    <source>
        <dbReference type="Proteomes" id="UP000238413"/>
    </source>
</evidence>
<dbReference type="InterPro" id="IPR050179">
    <property type="entry name" value="Trans_hexapeptide_repeat"/>
</dbReference>
<dbReference type="SUPFAM" id="SSF47336">
    <property type="entry name" value="ACP-like"/>
    <property type="match status" value="1"/>
</dbReference>
<proteinExistence type="predicted"/>
<dbReference type="PROSITE" id="PS50075">
    <property type="entry name" value="CARRIER"/>
    <property type="match status" value="1"/>
</dbReference>
<dbReference type="InterPro" id="IPR012728">
    <property type="entry name" value="Pls/PosA_C"/>
</dbReference>
<feature type="transmembrane region" description="Helical" evidence="4">
    <location>
        <begin position="628"/>
        <end position="648"/>
    </location>
</feature>
<dbReference type="Gene3D" id="1.10.1200.10">
    <property type="entry name" value="ACP-like"/>
    <property type="match status" value="1"/>
</dbReference>
<dbReference type="RefSeq" id="WP_099502193.1">
    <property type="nucleotide sequence ID" value="NZ_CP026652.1"/>
</dbReference>
<accession>A0ABM6T0H9</accession>
<feature type="transmembrane region" description="Helical" evidence="4">
    <location>
        <begin position="163"/>
        <end position="185"/>
    </location>
</feature>
<keyword evidence="7" id="KW-1185">Reference proteome</keyword>
<keyword evidence="4" id="KW-1133">Transmembrane helix</keyword>
<feature type="region of interest" description="Disordered" evidence="3">
    <location>
        <begin position="1"/>
        <end position="26"/>
    </location>
</feature>
<feature type="transmembrane region" description="Helical" evidence="4">
    <location>
        <begin position="133"/>
        <end position="156"/>
    </location>
</feature>
<keyword evidence="4" id="KW-0472">Membrane</keyword>
<keyword evidence="4" id="KW-0812">Transmembrane</keyword>
<evidence type="ECO:0000256" key="3">
    <source>
        <dbReference type="SAM" id="MobiDB-lite"/>
    </source>
</evidence>
<evidence type="ECO:0000259" key="5">
    <source>
        <dbReference type="PROSITE" id="PS50075"/>
    </source>
</evidence>
<feature type="transmembrane region" description="Helical" evidence="4">
    <location>
        <begin position="205"/>
        <end position="232"/>
    </location>
</feature>
<dbReference type="InterPro" id="IPR009081">
    <property type="entry name" value="PP-bd_ACP"/>
</dbReference>
<dbReference type="InterPro" id="IPR020806">
    <property type="entry name" value="PKS_PP-bd"/>
</dbReference>
<name>A0ABM6T0H9_9ACTN</name>
<protein>
    <submittedName>
        <fullName evidence="6">Peptide synthetase</fullName>
    </submittedName>
</protein>
<dbReference type="Pfam" id="PF00550">
    <property type="entry name" value="PP-binding"/>
    <property type="match status" value="1"/>
</dbReference>
<evidence type="ECO:0000256" key="2">
    <source>
        <dbReference type="ARBA" id="ARBA00022553"/>
    </source>
</evidence>
<feature type="domain" description="Carrier" evidence="5">
    <location>
        <begin position="25"/>
        <end position="102"/>
    </location>
</feature>
<evidence type="ECO:0000313" key="6">
    <source>
        <dbReference type="EMBL" id="AVH60522.1"/>
    </source>
</evidence>
<feature type="region of interest" description="Disordered" evidence="3">
    <location>
        <begin position="825"/>
        <end position="845"/>
    </location>
</feature>
<gene>
    <name evidence="6" type="ORF">C4B68_37425</name>
</gene>
<sequence length="845" mass="91653">MLEESVEASTADPDQSSIARHGNADPEIGTESLMAELLAGIVRVDQVPVDSHFFHDLGADSLVMAQFCARVRKRADLPPVSMKDIYRYPTIRSLVTALGDSAPDPEEPSVPAVIEPTTPVSTAEYLLCGTLQFLFFLGYSFLTAWVAVRGLVWIYAGSALIDIYLRAVVFSSATFLGLCVVPILAKWALIGRWKPQQFRVWSLAYFRFWCVKSLIRSSPLVLFAGSPLYALYLRALGAKIGRGVAIFSRSVPVCTDLLTIGDNTVIRKDSSIACYRAHSGLIQTGAVTFGKDVFVGEITVIDIETSMGDGSQLGHASGLHAGQAVPAGECWHGSPAQRAAGTDYRMADSADCGIWRRVAYCVLQLLSMQVLYVPLAVSTTIVVFTALPQFTALLDPGPLAFTSWTFYRNALVVSAVFLFGSALLSLLVVGTVPRLLNLAIKPGKVYALYGFHYGVHRTIAVMTNRKFFRHLFGDSSAIVHYLRYIGYDLSRVEQTGSNFGTEVKHENPFLISVGTGTMVADGLSVLNAEFSSTAFRVSPVSVGSHSFLGNQIAYPPQGKTGDNCLLATKVMVPVDGEIREGVGLLGSPSFEIPRTVERDSMFDHLKSGEEQRRCLAAKNKHNTVTAGLYLLLQWSHLFGLTVITAFAVDLYDSLGSSAAALASLLGLSFSVAHFVLAERTITAIQKVKPLYCSIYDLSFWRHERYWKVAAGTERITFFNGTPFKNVIWRLLGTQVGSRVFDDGFDISERSLVTIGDDCTLNSGSGIQCHSQEDGAFKMEGCTIGAGCTLGVGSFVHYGVTLGEGMVLAPDSFLMKGETVPPHARWGGNPARPMQEHMPDLQGAGG</sequence>
<dbReference type="EMBL" id="CP026652">
    <property type="protein sequence ID" value="AVH60522.1"/>
    <property type="molecule type" value="Genomic_DNA"/>
</dbReference>
<dbReference type="Gene3D" id="2.160.10.10">
    <property type="entry name" value="Hexapeptide repeat proteins"/>
    <property type="match status" value="2"/>
</dbReference>
<dbReference type="Proteomes" id="UP000238413">
    <property type="component" value="Chromosome"/>
</dbReference>
<dbReference type="SMART" id="SM00823">
    <property type="entry name" value="PKS_PP"/>
    <property type="match status" value="1"/>
</dbReference>
<keyword evidence="2" id="KW-0597">Phosphoprotein</keyword>
<evidence type="ECO:0000256" key="4">
    <source>
        <dbReference type="SAM" id="Phobius"/>
    </source>
</evidence>
<dbReference type="PANTHER" id="PTHR43300:SF11">
    <property type="entry name" value="ACETYLTRANSFERASE RV3034C-RELATED"/>
    <property type="match status" value="1"/>
</dbReference>
<organism evidence="6 7">
    <name type="scientific">Streptomyces dengpaensis</name>
    <dbReference type="NCBI Taxonomy" id="2049881"/>
    <lineage>
        <taxon>Bacteria</taxon>
        <taxon>Bacillati</taxon>
        <taxon>Actinomycetota</taxon>
        <taxon>Actinomycetes</taxon>
        <taxon>Kitasatosporales</taxon>
        <taxon>Streptomycetaceae</taxon>
        <taxon>Streptomyces</taxon>
    </lineage>
</organism>